<dbReference type="Proteomes" id="UP000253099">
    <property type="component" value="Unassembled WGS sequence"/>
</dbReference>
<organism evidence="2 3">
    <name type="scientific">Candidatus Methanobinarius endosymbioticus</name>
    <dbReference type="NCBI Taxonomy" id="2006182"/>
    <lineage>
        <taxon>Archaea</taxon>
        <taxon>Methanobacteriati</taxon>
        <taxon>Methanobacteriota</taxon>
        <taxon>Methanomada group</taxon>
        <taxon>Methanobacteria</taxon>
        <taxon>Methanobacteriales</taxon>
        <taxon>Methanobacteriaceae</taxon>
        <taxon>Candidatus Methanobinarius</taxon>
    </lineage>
</organism>
<dbReference type="EMBL" id="NIZT01000039">
    <property type="protein sequence ID" value="RBQ22803.1"/>
    <property type="molecule type" value="Genomic_DNA"/>
</dbReference>
<sequence length="112" mass="13634">MYTLERHGFLYFYLKKINLFENEIKLLHFAPETVFYEIFSNSDNLDYWPVDMNPNSFDLDDKFKIREIVDMQEIPYKDDTFDIICNNHVLEHAPDDEKAMRELYRVVKNKDN</sequence>
<keyword evidence="3" id="KW-1185">Reference proteome</keyword>
<evidence type="ECO:0000313" key="3">
    <source>
        <dbReference type="Proteomes" id="UP000253099"/>
    </source>
</evidence>
<feature type="domain" description="Methyltransferase type 11" evidence="1">
    <location>
        <begin position="48"/>
        <end position="109"/>
    </location>
</feature>
<gene>
    <name evidence="2" type="ORF">ALNOE001_14960</name>
</gene>
<reference evidence="2 3" key="1">
    <citation type="submission" date="2018-06" db="EMBL/GenBank/DDBJ databases">
        <title>Genomic insight into two independent archaeal endosymbiosis events.</title>
        <authorList>
            <person name="Lind A.E."/>
            <person name="Lewis W.H."/>
            <person name="Spang A."/>
            <person name="Guy L."/>
            <person name="Embley M.T."/>
            <person name="Ettema T.J.G."/>
        </authorList>
    </citation>
    <scope>NUCLEOTIDE SEQUENCE [LARGE SCALE GENOMIC DNA]</scope>
    <source>
        <strain evidence="2">NOE</strain>
    </source>
</reference>
<dbReference type="GO" id="GO:0008757">
    <property type="term" value="F:S-adenosylmethionine-dependent methyltransferase activity"/>
    <property type="evidence" value="ECO:0007669"/>
    <property type="project" value="InterPro"/>
</dbReference>
<dbReference type="Pfam" id="PF08241">
    <property type="entry name" value="Methyltransf_11"/>
    <property type="match status" value="1"/>
</dbReference>
<dbReference type="SUPFAM" id="SSF53335">
    <property type="entry name" value="S-adenosyl-L-methionine-dependent methyltransferases"/>
    <property type="match status" value="1"/>
</dbReference>
<evidence type="ECO:0000313" key="2">
    <source>
        <dbReference type="EMBL" id="RBQ22803.1"/>
    </source>
</evidence>
<comment type="caution">
    <text evidence="2">The sequence shown here is derived from an EMBL/GenBank/DDBJ whole genome shotgun (WGS) entry which is preliminary data.</text>
</comment>
<dbReference type="InterPro" id="IPR029063">
    <property type="entry name" value="SAM-dependent_MTases_sf"/>
</dbReference>
<evidence type="ECO:0000259" key="1">
    <source>
        <dbReference type="Pfam" id="PF08241"/>
    </source>
</evidence>
<proteinExistence type="predicted"/>
<name>A0A366MAE3_9EURY</name>
<protein>
    <recommendedName>
        <fullName evidence="1">Methyltransferase type 11 domain-containing protein</fullName>
    </recommendedName>
</protein>
<accession>A0A366MAE3</accession>
<dbReference type="Gene3D" id="3.40.50.150">
    <property type="entry name" value="Vaccinia Virus protein VP39"/>
    <property type="match status" value="1"/>
</dbReference>
<dbReference type="AlphaFoldDB" id="A0A366MAE3"/>
<dbReference type="InterPro" id="IPR013216">
    <property type="entry name" value="Methyltransf_11"/>
</dbReference>